<gene>
    <name evidence="1" type="ORF">IAC95_02410</name>
</gene>
<evidence type="ECO:0000313" key="2">
    <source>
        <dbReference type="Proteomes" id="UP000824200"/>
    </source>
</evidence>
<protein>
    <submittedName>
        <fullName evidence="1">Uncharacterized protein</fullName>
    </submittedName>
</protein>
<organism evidence="1 2">
    <name type="scientific">Candidatus Fimimonas gallinarum</name>
    <dbReference type="NCBI Taxonomy" id="2840821"/>
    <lineage>
        <taxon>Bacteria</taxon>
        <taxon>Pseudomonadati</taxon>
        <taxon>Myxococcota</taxon>
        <taxon>Myxococcia</taxon>
        <taxon>Myxococcales</taxon>
        <taxon>Cystobacterineae</taxon>
        <taxon>Myxococcaceae</taxon>
        <taxon>Myxococcaceae incertae sedis</taxon>
        <taxon>Candidatus Fimimonas</taxon>
    </lineage>
</organism>
<dbReference type="Proteomes" id="UP000824200">
    <property type="component" value="Unassembled WGS sequence"/>
</dbReference>
<evidence type="ECO:0000313" key="1">
    <source>
        <dbReference type="EMBL" id="HIR65728.1"/>
    </source>
</evidence>
<dbReference type="PROSITE" id="PS51257">
    <property type="entry name" value="PROKAR_LIPOPROTEIN"/>
    <property type="match status" value="1"/>
</dbReference>
<dbReference type="EMBL" id="DVHL01000018">
    <property type="protein sequence ID" value="HIR65728.1"/>
    <property type="molecule type" value="Genomic_DNA"/>
</dbReference>
<name>A0A9D1E3C2_9BACT</name>
<reference evidence="1" key="2">
    <citation type="journal article" date="2021" name="PeerJ">
        <title>Extensive microbial diversity within the chicken gut microbiome revealed by metagenomics and culture.</title>
        <authorList>
            <person name="Gilroy R."/>
            <person name="Ravi A."/>
            <person name="Getino M."/>
            <person name="Pursley I."/>
            <person name="Horton D.L."/>
            <person name="Alikhan N.F."/>
            <person name="Baker D."/>
            <person name="Gharbi K."/>
            <person name="Hall N."/>
            <person name="Watson M."/>
            <person name="Adriaenssens E.M."/>
            <person name="Foster-Nyarko E."/>
            <person name="Jarju S."/>
            <person name="Secka A."/>
            <person name="Antonio M."/>
            <person name="Oren A."/>
            <person name="Chaudhuri R.R."/>
            <person name="La Ragione R."/>
            <person name="Hildebrand F."/>
            <person name="Pallen M.J."/>
        </authorList>
    </citation>
    <scope>NUCLEOTIDE SEQUENCE</scope>
    <source>
        <strain evidence="1">CHK121-14286</strain>
    </source>
</reference>
<reference evidence="1" key="1">
    <citation type="submission" date="2020-10" db="EMBL/GenBank/DDBJ databases">
        <authorList>
            <person name="Gilroy R."/>
        </authorList>
    </citation>
    <scope>NUCLEOTIDE SEQUENCE</scope>
    <source>
        <strain evidence="1">CHK121-14286</strain>
    </source>
</reference>
<sequence>MKKHAKLLVVLLALVMVLSVVVLTACNKQKTKNAYGLVHGKGYVCQATVVVAGNSLVSADLVEACLPTYVTAQTPIQGYTVEGTYNSHGSARTANFYKTIKFADVTMVYDGTLVDGYSKGYMVGTQTMLQFFENEANCEKYFKAVSENKVSVVLANGEKTDILNAKALLKTQNGYWGTPAQNALGWTANVKATCDYVVAHGFDGASSATDFTQEDHSSTNPKLDNEFVDKNGVSTGATWTDMWDYFSLLKKAYQK</sequence>
<proteinExistence type="predicted"/>
<accession>A0A9D1E3C2</accession>
<comment type="caution">
    <text evidence="1">The sequence shown here is derived from an EMBL/GenBank/DDBJ whole genome shotgun (WGS) entry which is preliminary data.</text>
</comment>
<dbReference type="AlphaFoldDB" id="A0A9D1E3C2"/>